<evidence type="ECO:0000313" key="4">
    <source>
        <dbReference type="Proteomes" id="UP001141552"/>
    </source>
</evidence>
<feature type="compositionally biased region" description="Low complexity" evidence="1">
    <location>
        <begin position="37"/>
        <end position="53"/>
    </location>
</feature>
<dbReference type="PANTHER" id="PTHR32212">
    <property type="entry name" value="CYCLIN-LIKE F-BOX"/>
    <property type="match status" value="1"/>
</dbReference>
<dbReference type="SMART" id="SM00256">
    <property type="entry name" value="FBOX"/>
    <property type="match status" value="1"/>
</dbReference>
<dbReference type="Gene3D" id="3.80.10.10">
    <property type="entry name" value="Ribonuclease Inhibitor"/>
    <property type="match status" value="1"/>
</dbReference>
<dbReference type="AlphaFoldDB" id="A0A9Q0FDH8"/>
<dbReference type="OrthoDB" id="1139140at2759"/>
<organism evidence="3 4">
    <name type="scientific">Turnera subulata</name>
    <dbReference type="NCBI Taxonomy" id="218843"/>
    <lineage>
        <taxon>Eukaryota</taxon>
        <taxon>Viridiplantae</taxon>
        <taxon>Streptophyta</taxon>
        <taxon>Embryophyta</taxon>
        <taxon>Tracheophyta</taxon>
        <taxon>Spermatophyta</taxon>
        <taxon>Magnoliopsida</taxon>
        <taxon>eudicotyledons</taxon>
        <taxon>Gunneridae</taxon>
        <taxon>Pentapetalae</taxon>
        <taxon>rosids</taxon>
        <taxon>fabids</taxon>
        <taxon>Malpighiales</taxon>
        <taxon>Passifloraceae</taxon>
        <taxon>Turnera</taxon>
    </lineage>
</organism>
<reference evidence="3" key="2">
    <citation type="journal article" date="2023" name="Plants (Basel)">
        <title>Annotation of the Turnera subulata (Passifloraceae) Draft Genome Reveals the S-Locus Evolved after the Divergence of Turneroideae from Passifloroideae in a Stepwise Manner.</title>
        <authorList>
            <person name="Henning P.M."/>
            <person name="Roalson E.H."/>
            <person name="Mir W."/>
            <person name="McCubbin A.G."/>
            <person name="Shore J.S."/>
        </authorList>
    </citation>
    <scope>NUCLEOTIDE SEQUENCE</scope>
    <source>
        <strain evidence="3">F60SS</strain>
    </source>
</reference>
<dbReference type="SUPFAM" id="SSF81383">
    <property type="entry name" value="F-box domain"/>
    <property type="match status" value="1"/>
</dbReference>
<sequence>MAISSLRFPCSPWLTIKTTKPSFLYSIPTLRRCSSFQSPPTTTPHQNPTQPLPSSAQKWQPFLVVDMNSIMKRLSGTSEDRLSKLPEEIKHTILSFLPTEADRICLSVVSKTWHTSWTSFPIFKLCESLLGLSWFQIQGMEEEDIKYRRKEFINFVDDSLKKKTCLSVFELSVTFYSDTTLADAINGWITKALQEHGVKELNLQFLWKYDGPHALIQGIDFFSAEKLTILKVARCRFVPSLPYGNVSWPSLKVLHLSEVTFSGGQFFNGLVKGCPLIEDIVLTSCLFDQEVLPVSGFTRLVQVELLQPIGVERIEVNNVPNLLMFALDEFHRDGEVGKVFFPKNGCKHVVVGANTNLEVLKLSSLSVSPEVCIDISSKFPALKVLHLMLYSLDRIQISSPQLEELALGSSSNVIAMVDAPKLKSLQHWAPNTIVAGEAPRSIAVLRKIPNVTIKGRHSLHNLQLVGFRVYELGVSDLFKMREYLADFKLIEHLKMTIYHHIRCEGEPWKKSLELGSCDIVPIPAMPRIKCLELDYTGATVITYDAKYGGALDGLLWICHPESVLVSYVRGNFHSFANLLIKAFCKELSMFIRKREGCCKSARIKCWRHDLKSFQVKRVGVDGHSSDIRCSTLLKSLDVKRDVLFPAVDKFCFMLEW</sequence>
<feature type="region of interest" description="Disordered" evidence="1">
    <location>
        <begin position="36"/>
        <end position="55"/>
    </location>
</feature>
<evidence type="ECO:0000256" key="1">
    <source>
        <dbReference type="SAM" id="MobiDB-lite"/>
    </source>
</evidence>
<dbReference type="InterPro" id="IPR036047">
    <property type="entry name" value="F-box-like_dom_sf"/>
</dbReference>
<dbReference type="Proteomes" id="UP001141552">
    <property type="component" value="Unassembled WGS sequence"/>
</dbReference>
<reference evidence="3" key="1">
    <citation type="submission" date="2022-02" db="EMBL/GenBank/DDBJ databases">
        <authorList>
            <person name="Henning P.M."/>
            <person name="McCubbin A.G."/>
            <person name="Shore J.S."/>
        </authorList>
    </citation>
    <scope>NUCLEOTIDE SEQUENCE</scope>
    <source>
        <strain evidence="3">F60SS</strain>
        <tissue evidence="3">Leaves</tissue>
    </source>
</reference>
<protein>
    <recommendedName>
        <fullName evidence="2">F-box domain-containing protein</fullName>
    </recommendedName>
</protein>
<dbReference type="PANTHER" id="PTHR32212:SF234">
    <property type="entry name" value="F-BOX_LRR-REPEAT PROTEIN 13-LIKE"/>
    <property type="match status" value="1"/>
</dbReference>
<dbReference type="Pfam" id="PF00646">
    <property type="entry name" value="F-box"/>
    <property type="match status" value="1"/>
</dbReference>
<evidence type="ECO:0000313" key="3">
    <source>
        <dbReference type="EMBL" id="KAJ4829495.1"/>
    </source>
</evidence>
<dbReference type="EMBL" id="JAKUCV010005893">
    <property type="protein sequence ID" value="KAJ4829495.1"/>
    <property type="molecule type" value="Genomic_DNA"/>
</dbReference>
<dbReference type="InterPro" id="IPR001810">
    <property type="entry name" value="F-box_dom"/>
</dbReference>
<dbReference type="SUPFAM" id="SSF52047">
    <property type="entry name" value="RNI-like"/>
    <property type="match status" value="1"/>
</dbReference>
<accession>A0A9Q0FDH8</accession>
<name>A0A9Q0FDH8_9ROSI</name>
<feature type="domain" description="F-box" evidence="2">
    <location>
        <begin position="85"/>
        <end position="126"/>
    </location>
</feature>
<dbReference type="Gene3D" id="1.20.1280.50">
    <property type="match status" value="1"/>
</dbReference>
<dbReference type="InterPro" id="IPR032675">
    <property type="entry name" value="LRR_dom_sf"/>
</dbReference>
<dbReference type="Pfam" id="PF24758">
    <property type="entry name" value="LRR_At5g56370"/>
    <property type="match status" value="1"/>
</dbReference>
<evidence type="ECO:0000259" key="2">
    <source>
        <dbReference type="SMART" id="SM00256"/>
    </source>
</evidence>
<comment type="caution">
    <text evidence="3">The sequence shown here is derived from an EMBL/GenBank/DDBJ whole genome shotgun (WGS) entry which is preliminary data.</text>
</comment>
<keyword evidence="4" id="KW-1185">Reference proteome</keyword>
<dbReference type="InterPro" id="IPR055411">
    <property type="entry name" value="LRR_FXL15/At3g58940/PEG3-like"/>
</dbReference>
<gene>
    <name evidence="3" type="ORF">Tsubulata_001457</name>
</gene>
<proteinExistence type="predicted"/>